<dbReference type="EMBL" id="CAKMAB010000057">
    <property type="protein sequence ID" value="CAH1059483.1"/>
    <property type="molecule type" value="Genomic_DNA"/>
</dbReference>
<accession>A0ABN8FN86</accession>
<gene>
    <name evidence="1" type="ORF">PAECIP111894_05692</name>
</gene>
<comment type="caution">
    <text evidence="1">The sequence shown here is derived from an EMBL/GenBank/DDBJ whole genome shotgun (WGS) entry which is preliminary data.</text>
</comment>
<sequence>MLVLAQTYQANVYSRLKTIPINTTGGLLPYYESERYD</sequence>
<evidence type="ECO:0000313" key="1">
    <source>
        <dbReference type="EMBL" id="CAH1059483.1"/>
    </source>
</evidence>
<proteinExistence type="predicted"/>
<reference evidence="1" key="1">
    <citation type="submission" date="2021-12" db="EMBL/GenBank/DDBJ databases">
        <authorList>
            <person name="Criscuolo A."/>
        </authorList>
    </citation>
    <scope>NUCLEOTIDE SEQUENCE</scope>
    <source>
        <strain evidence="1">CIP111894</strain>
    </source>
</reference>
<organism evidence="1 2">
    <name type="scientific">Paenibacillus pseudetheri</name>
    <dbReference type="NCBI Taxonomy" id="2897682"/>
    <lineage>
        <taxon>Bacteria</taxon>
        <taxon>Bacillati</taxon>
        <taxon>Bacillota</taxon>
        <taxon>Bacilli</taxon>
        <taxon>Bacillales</taxon>
        <taxon>Paenibacillaceae</taxon>
        <taxon>Paenibacillus</taxon>
    </lineage>
</organism>
<name>A0ABN8FN86_9BACL</name>
<keyword evidence="2" id="KW-1185">Reference proteome</keyword>
<evidence type="ECO:0000313" key="2">
    <source>
        <dbReference type="Proteomes" id="UP000838749"/>
    </source>
</evidence>
<protein>
    <submittedName>
        <fullName evidence="1">Uncharacterized protein</fullName>
    </submittedName>
</protein>
<dbReference type="Proteomes" id="UP000838749">
    <property type="component" value="Unassembled WGS sequence"/>
</dbReference>